<dbReference type="InterPro" id="IPR005119">
    <property type="entry name" value="LysR_subst-bd"/>
</dbReference>
<dbReference type="GO" id="GO:0003700">
    <property type="term" value="F:DNA-binding transcription factor activity"/>
    <property type="evidence" value="ECO:0007669"/>
    <property type="project" value="InterPro"/>
</dbReference>
<dbReference type="CDD" id="cd08422">
    <property type="entry name" value="PBP2_CrgA_like"/>
    <property type="match status" value="1"/>
</dbReference>
<dbReference type="InterPro" id="IPR000847">
    <property type="entry name" value="LysR_HTH_N"/>
</dbReference>
<keyword evidence="4" id="KW-0804">Transcription</keyword>
<dbReference type="Gene3D" id="3.40.190.290">
    <property type="match status" value="1"/>
</dbReference>
<evidence type="ECO:0000256" key="3">
    <source>
        <dbReference type="ARBA" id="ARBA00023125"/>
    </source>
</evidence>
<dbReference type="PANTHER" id="PTHR30537:SF5">
    <property type="entry name" value="HTH-TYPE TRANSCRIPTIONAL ACTIVATOR TTDR-RELATED"/>
    <property type="match status" value="1"/>
</dbReference>
<protein>
    <submittedName>
        <fullName evidence="6">Transcriptional regulator, LysR-family</fullName>
    </submittedName>
</protein>
<evidence type="ECO:0000256" key="4">
    <source>
        <dbReference type="ARBA" id="ARBA00023163"/>
    </source>
</evidence>
<organism evidence="6 7">
    <name type="scientific">Bordetella petrii (strain ATCC BAA-461 / DSM 12804 / CCUG 43448 / CIP 107267 / Se-1111R)</name>
    <dbReference type="NCBI Taxonomy" id="340100"/>
    <lineage>
        <taxon>Bacteria</taxon>
        <taxon>Pseudomonadati</taxon>
        <taxon>Pseudomonadota</taxon>
        <taxon>Betaproteobacteria</taxon>
        <taxon>Burkholderiales</taxon>
        <taxon>Alcaligenaceae</taxon>
        <taxon>Bordetella</taxon>
    </lineage>
</organism>
<evidence type="ECO:0000259" key="5">
    <source>
        <dbReference type="PROSITE" id="PS50931"/>
    </source>
</evidence>
<dbReference type="PANTHER" id="PTHR30537">
    <property type="entry name" value="HTH-TYPE TRANSCRIPTIONAL REGULATOR"/>
    <property type="match status" value="1"/>
</dbReference>
<dbReference type="GO" id="GO:0043565">
    <property type="term" value="F:sequence-specific DNA binding"/>
    <property type="evidence" value="ECO:0007669"/>
    <property type="project" value="TreeGrafter"/>
</dbReference>
<dbReference type="PROSITE" id="PS50931">
    <property type="entry name" value="HTH_LYSR"/>
    <property type="match status" value="1"/>
</dbReference>
<dbReference type="EMBL" id="AM902716">
    <property type="protein sequence ID" value="CAP43928.1"/>
    <property type="molecule type" value="Genomic_DNA"/>
</dbReference>
<dbReference type="SUPFAM" id="SSF53850">
    <property type="entry name" value="Periplasmic binding protein-like II"/>
    <property type="match status" value="1"/>
</dbReference>
<dbReference type="Pfam" id="PF03466">
    <property type="entry name" value="LysR_substrate"/>
    <property type="match status" value="1"/>
</dbReference>
<dbReference type="Pfam" id="PF00126">
    <property type="entry name" value="HTH_1"/>
    <property type="match status" value="1"/>
</dbReference>
<dbReference type="KEGG" id="bpt:Bpet3585"/>
<dbReference type="Proteomes" id="UP000001225">
    <property type="component" value="Chromosome"/>
</dbReference>
<evidence type="ECO:0000313" key="6">
    <source>
        <dbReference type="EMBL" id="CAP43928.1"/>
    </source>
</evidence>
<dbReference type="eggNOG" id="COG0583">
    <property type="taxonomic scope" value="Bacteria"/>
</dbReference>
<dbReference type="InterPro" id="IPR058163">
    <property type="entry name" value="LysR-type_TF_proteobact-type"/>
</dbReference>
<dbReference type="InterPro" id="IPR036388">
    <property type="entry name" value="WH-like_DNA-bd_sf"/>
</dbReference>
<keyword evidence="2" id="KW-0805">Transcription regulation</keyword>
<dbReference type="Gene3D" id="1.10.10.10">
    <property type="entry name" value="Winged helix-like DNA-binding domain superfamily/Winged helix DNA-binding domain"/>
    <property type="match status" value="1"/>
</dbReference>
<evidence type="ECO:0000256" key="1">
    <source>
        <dbReference type="ARBA" id="ARBA00009437"/>
    </source>
</evidence>
<dbReference type="GO" id="GO:0006351">
    <property type="term" value="P:DNA-templated transcription"/>
    <property type="evidence" value="ECO:0007669"/>
    <property type="project" value="TreeGrafter"/>
</dbReference>
<name>A9HZB7_BORPD</name>
<dbReference type="InterPro" id="IPR036390">
    <property type="entry name" value="WH_DNA-bd_sf"/>
</dbReference>
<keyword evidence="3" id="KW-0238">DNA-binding</keyword>
<keyword evidence="7" id="KW-1185">Reference proteome</keyword>
<accession>A9HZB7</accession>
<dbReference type="FunFam" id="1.10.10.10:FF:000001">
    <property type="entry name" value="LysR family transcriptional regulator"/>
    <property type="match status" value="1"/>
</dbReference>
<dbReference type="STRING" id="94624.Bpet3585"/>
<dbReference type="SUPFAM" id="SSF46785">
    <property type="entry name" value="Winged helix' DNA-binding domain"/>
    <property type="match status" value="1"/>
</dbReference>
<sequence length="326" mass="36334">MRDNARPVMNRPHISLHDIFIFVEVAKRRGFTAAAEAVGLPVATISRRVSTLEEQLGLKLFNRSTRRIELTAAGAQYFNECAAHVEGALLAHEKVYDYLERPAGELRISAPPGLSALLPAMLRELHQQYPDVSYDIELGSAQAGLQRPGLDLMLRFGALEDSPLVQRAVTRIRWILVASRGYLKRAGRPVDPGCLARHQRIVIGYDAVWQLRRDGRTYRIENGAYIKTNDAWLGVDLAASGLGIACMPSHRLMAQTMREQDLEQVLPEWELPPITLYALSDTRTMSARARIFLDALTRHLDARSILPAETGRTRHLAPAGCQVPSC</sequence>
<gene>
    <name evidence="6" type="ordered locus">Bpet3585</name>
</gene>
<evidence type="ECO:0000256" key="2">
    <source>
        <dbReference type="ARBA" id="ARBA00023015"/>
    </source>
</evidence>
<evidence type="ECO:0000313" key="7">
    <source>
        <dbReference type="Proteomes" id="UP000001225"/>
    </source>
</evidence>
<feature type="domain" description="HTH lysR-type" evidence="5">
    <location>
        <begin position="14"/>
        <end position="71"/>
    </location>
</feature>
<proteinExistence type="inferred from homology"/>
<comment type="similarity">
    <text evidence="1">Belongs to the LysR transcriptional regulatory family.</text>
</comment>
<reference evidence="6 7" key="1">
    <citation type="journal article" date="2008" name="BMC Genomics">
        <title>The missing link: Bordetella petrii is endowed with both the metabolic versatility of environmental bacteria and virulence traits of pathogenic Bordetellae.</title>
        <authorList>
            <person name="Gross R."/>
            <person name="Guzman C.A."/>
            <person name="Sebaihia M."/>
            <person name="Martins Dos Santos V.A."/>
            <person name="Pieper D.H."/>
            <person name="Koebnik R."/>
            <person name="Lechner M."/>
            <person name="Bartels D."/>
            <person name="Buhrmester J."/>
            <person name="Choudhuri J.V."/>
            <person name="Ebensen T."/>
            <person name="Gaigalat L."/>
            <person name="Herrmann S."/>
            <person name="Khachane A.N."/>
            <person name="Larisch C."/>
            <person name="Link S."/>
            <person name="Linke B."/>
            <person name="Meyer F."/>
            <person name="Mormann S."/>
            <person name="Nakunst D."/>
            <person name="Rueckert C."/>
            <person name="Schneiker-Bekel S."/>
            <person name="Schulze K."/>
            <person name="Vorhoelter F.J."/>
            <person name="Yevsa T."/>
            <person name="Engle J.T."/>
            <person name="Goldman W.E."/>
            <person name="Puehler A."/>
            <person name="Goebel U.B."/>
            <person name="Goesmann A."/>
            <person name="Bloecker H."/>
            <person name="Kaiser O."/>
            <person name="Martinez-Arias R."/>
        </authorList>
    </citation>
    <scope>NUCLEOTIDE SEQUENCE [LARGE SCALE GENOMIC DNA]</scope>
    <source>
        <strain evidence="7">ATCC BAA-461 / DSM 12804 / CCUG 43448 / CIP 107267 / Se-1111R</strain>
    </source>
</reference>
<dbReference type="AlphaFoldDB" id="A9HZB7"/>